<dbReference type="AlphaFoldDB" id="A0A914XGT9"/>
<keyword evidence="1" id="KW-1185">Reference proteome</keyword>
<evidence type="ECO:0000313" key="1">
    <source>
        <dbReference type="Proteomes" id="UP000887566"/>
    </source>
</evidence>
<proteinExistence type="predicted"/>
<protein>
    <submittedName>
        <fullName evidence="2">Uncharacterized protein</fullName>
    </submittedName>
</protein>
<reference evidence="2" key="1">
    <citation type="submission" date="2022-11" db="UniProtKB">
        <authorList>
            <consortium name="WormBaseParasite"/>
        </authorList>
    </citation>
    <scope>IDENTIFICATION</scope>
</reference>
<name>A0A914XGT9_9BILA</name>
<accession>A0A914XGT9</accession>
<organism evidence="1 2">
    <name type="scientific">Plectus sambesii</name>
    <dbReference type="NCBI Taxonomy" id="2011161"/>
    <lineage>
        <taxon>Eukaryota</taxon>
        <taxon>Metazoa</taxon>
        <taxon>Ecdysozoa</taxon>
        <taxon>Nematoda</taxon>
        <taxon>Chromadorea</taxon>
        <taxon>Plectida</taxon>
        <taxon>Plectina</taxon>
        <taxon>Plectoidea</taxon>
        <taxon>Plectidae</taxon>
        <taxon>Plectus</taxon>
    </lineage>
</organism>
<evidence type="ECO:0000313" key="2">
    <source>
        <dbReference type="WBParaSite" id="PSAMB.scaffold7672size7288.g30442.t1"/>
    </source>
</evidence>
<dbReference type="Proteomes" id="UP000887566">
    <property type="component" value="Unplaced"/>
</dbReference>
<sequence length="126" mass="13806">MLPTSGSHSKTTYRGACRTKEELVFQPSEAAYPHIVGGAVSDSLGISHFTFPLRPSAAVHPWWMASSFDRPRRPHGLGDMGEGKDRSPLQCHRSHLPASRRSAIVPLSNLIRPWTGGRPLLAVTLK</sequence>
<dbReference type="WBParaSite" id="PSAMB.scaffold7672size7288.g30442.t1">
    <property type="protein sequence ID" value="PSAMB.scaffold7672size7288.g30442.t1"/>
    <property type="gene ID" value="PSAMB.scaffold7672size7288.g30442"/>
</dbReference>